<dbReference type="GO" id="GO:0036064">
    <property type="term" value="C:ciliary basal body"/>
    <property type="evidence" value="ECO:0007669"/>
    <property type="project" value="TreeGrafter"/>
</dbReference>
<dbReference type="InterPro" id="IPR025254">
    <property type="entry name" value="CCDC113/CCDC96_CC"/>
</dbReference>
<dbReference type="RefSeq" id="XP_014480180.1">
    <property type="nucleotide sequence ID" value="XM_014624694.1"/>
</dbReference>
<evidence type="ECO:0000256" key="3">
    <source>
        <dbReference type="ARBA" id="ARBA00023273"/>
    </source>
</evidence>
<feature type="domain" description="CCDC113/CCDC96 coiled-coil" evidence="6">
    <location>
        <begin position="250"/>
        <end position="416"/>
    </location>
</feature>
<dbReference type="InterPro" id="IPR051885">
    <property type="entry name" value="CC_CF"/>
</dbReference>
<evidence type="ECO:0000256" key="2">
    <source>
        <dbReference type="ARBA" id="ARBA00023054"/>
    </source>
</evidence>
<dbReference type="PANTHER" id="PTHR15654:SF1">
    <property type="entry name" value="COILED-COIL DOMAIN-CONTAINING PROTEIN 96"/>
    <property type="match status" value="1"/>
</dbReference>
<feature type="region of interest" description="Disordered" evidence="5">
    <location>
        <begin position="1"/>
        <end position="66"/>
    </location>
</feature>
<feature type="coiled-coil region" evidence="4">
    <location>
        <begin position="261"/>
        <end position="331"/>
    </location>
</feature>
<keyword evidence="7" id="KW-1185">Reference proteome</keyword>
<dbReference type="GeneID" id="106747299"/>
<proteinExistence type="predicted"/>
<protein>
    <submittedName>
        <fullName evidence="8">Uncharacterized protein LOC106747299</fullName>
    </submittedName>
</protein>
<feature type="compositionally biased region" description="Acidic residues" evidence="5">
    <location>
        <begin position="1"/>
        <end position="14"/>
    </location>
</feature>
<evidence type="ECO:0000256" key="5">
    <source>
        <dbReference type="SAM" id="MobiDB-lite"/>
    </source>
</evidence>
<dbReference type="PANTHER" id="PTHR15654">
    <property type="entry name" value="COILED-COIL DOMAIN-CONTAINING PROTEIN 113-RELATED"/>
    <property type="match status" value="1"/>
</dbReference>
<keyword evidence="2 4" id="KW-0175">Coiled coil</keyword>
<evidence type="ECO:0000259" key="6">
    <source>
        <dbReference type="Pfam" id="PF13870"/>
    </source>
</evidence>
<feature type="compositionally biased region" description="Basic and acidic residues" evidence="5">
    <location>
        <begin position="50"/>
        <end position="60"/>
    </location>
</feature>
<dbReference type="KEGG" id="dqu:106747299"/>
<evidence type="ECO:0000313" key="8">
    <source>
        <dbReference type="RefSeq" id="XP_014480180.1"/>
    </source>
</evidence>
<dbReference type="GO" id="GO:0060271">
    <property type="term" value="P:cilium assembly"/>
    <property type="evidence" value="ECO:0007669"/>
    <property type="project" value="TreeGrafter"/>
</dbReference>
<evidence type="ECO:0000313" key="7">
    <source>
        <dbReference type="Proteomes" id="UP000515204"/>
    </source>
</evidence>
<dbReference type="Proteomes" id="UP000515204">
    <property type="component" value="Unplaced"/>
</dbReference>
<dbReference type="Pfam" id="PF13870">
    <property type="entry name" value="CCDC113_CCDC96_CC"/>
    <property type="match status" value="1"/>
</dbReference>
<dbReference type="GO" id="GO:0005930">
    <property type="term" value="C:axoneme"/>
    <property type="evidence" value="ECO:0007669"/>
    <property type="project" value="TreeGrafter"/>
</dbReference>
<dbReference type="AlphaFoldDB" id="A0A6P3XNV7"/>
<keyword evidence="3" id="KW-0966">Cell projection</keyword>
<comment type="subcellular location">
    <subcellularLocation>
        <location evidence="1">Cell projection</location>
        <location evidence="1">Cilium</location>
    </subcellularLocation>
</comment>
<sequence length="431" mass="49992">MTEQTTENDVDGIADGDNGRRLDASENAGNHENFSPENEEFQEEYEEEKEIASDVDERVESSIWGQELGEYEGYEGRMYGERSMEDEEMEEGKSAPSSATITAAEKSEEEVRDVAGPDHVLAEIPAEVRINLSFTIILPAELLCLTTFTQEKVTPTYATKEPEQMEQIYRQTLLAYKLRLDDVNERKERAAADTRSYEDEVRATGDESARMFDELLDREREVATGLVYAKTGRKLTEKTVDTITRRQVSRRESLGRDRYECTMLQQRLEEINTRLRSLETLGEGMTTMDYEARHIAHLSYKDKLEEREREVEKLRQRIAEVVNEIAHYKEKEQCLAGNIGCEIHELNEYHERTVRIREDVNELYLILRDLRRARDEKRRDAGLLMAQPVLRETERTMKSMDALRNDIEIIKQEIQRHGPAYRGEKTASVMS</sequence>
<evidence type="ECO:0000256" key="4">
    <source>
        <dbReference type="SAM" id="Coils"/>
    </source>
</evidence>
<feature type="compositionally biased region" description="Acidic residues" evidence="5">
    <location>
        <begin position="37"/>
        <end position="49"/>
    </location>
</feature>
<reference evidence="8" key="1">
    <citation type="submission" date="2025-08" db="UniProtKB">
        <authorList>
            <consortium name="RefSeq"/>
        </authorList>
    </citation>
    <scope>IDENTIFICATION</scope>
</reference>
<feature type="coiled-coil region" evidence="4">
    <location>
        <begin position="173"/>
        <end position="200"/>
    </location>
</feature>
<gene>
    <name evidence="8" type="primary">LOC106747299</name>
</gene>
<feature type="region of interest" description="Disordered" evidence="5">
    <location>
        <begin position="82"/>
        <end position="107"/>
    </location>
</feature>
<dbReference type="OrthoDB" id="10254794at2759"/>
<evidence type="ECO:0000256" key="1">
    <source>
        <dbReference type="ARBA" id="ARBA00004138"/>
    </source>
</evidence>
<name>A0A6P3XNV7_DINQU</name>
<accession>A0A6P3XNV7</accession>
<organism evidence="7 8">
    <name type="scientific">Dinoponera quadriceps</name>
    <name type="common">South American ant</name>
    <dbReference type="NCBI Taxonomy" id="609295"/>
    <lineage>
        <taxon>Eukaryota</taxon>
        <taxon>Metazoa</taxon>
        <taxon>Ecdysozoa</taxon>
        <taxon>Arthropoda</taxon>
        <taxon>Hexapoda</taxon>
        <taxon>Insecta</taxon>
        <taxon>Pterygota</taxon>
        <taxon>Neoptera</taxon>
        <taxon>Endopterygota</taxon>
        <taxon>Hymenoptera</taxon>
        <taxon>Apocrita</taxon>
        <taxon>Aculeata</taxon>
        <taxon>Formicoidea</taxon>
        <taxon>Formicidae</taxon>
        <taxon>Ponerinae</taxon>
        <taxon>Ponerini</taxon>
        <taxon>Dinoponera</taxon>
    </lineage>
</organism>